<dbReference type="RefSeq" id="WP_204910613.1">
    <property type="nucleotide sequence ID" value="NZ_BAAAYR010000002.1"/>
</dbReference>
<evidence type="ECO:0000313" key="2">
    <source>
        <dbReference type="EMBL" id="GAA3565903.1"/>
    </source>
</evidence>
<feature type="transmembrane region" description="Helical" evidence="1">
    <location>
        <begin position="12"/>
        <end position="33"/>
    </location>
</feature>
<reference evidence="3" key="1">
    <citation type="journal article" date="2019" name="Int. J. Syst. Evol. Microbiol.">
        <title>The Global Catalogue of Microorganisms (GCM) 10K type strain sequencing project: providing services to taxonomists for standard genome sequencing and annotation.</title>
        <authorList>
            <consortium name="The Broad Institute Genomics Platform"/>
            <consortium name="The Broad Institute Genome Sequencing Center for Infectious Disease"/>
            <person name="Wu L."/>
            <person name="Ma J."/>
        </authorList>
    </citation>
    <scope>NUCLEOTIDE SEQUENCE [LARGE SCALE GENOMIC DNA]</scope>
    <source>
        <strain evidence="3">JCM 16540</strain>
    </source>
</reference>
<evidence type="ECO:0008006" key="4">
    <source>
        <dbReference type="Google" id="ProtNLM"/>
    </source>
</evidence>
<keyword evidence="1" id="KW-0812">Transmembrane</keyword>
<gene>
    <name evidence="2" type="ORF">GCM10022197_22210</name>
</gene>
<keyword evidence="1" id="KW-1133">Transmembrane helix</keyword>
<keyword evidence="3" id="KW-1185">Reference proteome</keyword>
<feature type="transmembrane region" description="Helical" evidence="1">
    <location>
        <begin position="45"/>
        <end position="64"/>
    </location>
</feature>
<dbReference type="EMBL" id="BAAAYR010000002">
    <property type="protein sequence ID" value="GAA3565903.1"/>
    <property type="molecule type" value="Genomic_DNA"/>
</dbReference>
<evidence type="ECO:0000313" key="3">
    <source>
        <dbReference type="Proteomes" id="UP001500767"/>
    </source>
</evidence>
<keyword evidence="1" id="KW-0472">Membrane</keyword>
<protein>
    <recommendedName>
        <fullName evidence="4">Cytochrome b561 domain-containing protein</fullName>
    </recommendedName>
</protein>
<name>A0ABP6XF53_9ACTN</name>
<evidence type="ECO:0000256" key="1">
    <source>
        <dbReference type="SAM" id="Phobius"/>
    </source>
</evidence>
<dbReference type="Proteomes" id="UP001500767">
    <property type="component" value="Unassembled WGS sequence"/>
</dbReference>
<organism evidence="2 3">
    <name type="scientific">Microlunatus spumicola</name>
    <dbReference type="NCBI Taxonomy" id="81499"/>
    <lineage>
        <taxon>Bacteria</taxon>
        <taxon>Bacillati</taxon>
        <taxon>Actinomycetota</taxon>
        <taxon>Actinomycetes</taxon>
        <taxon>Propionibacteriales</taxon>
        <taxon>Propionibacteriaceae</taxon>
        <taxon>Microlunatus</taxon>
    </lineage>
</organism>
<accession>A0ABP6XF53</accession>
<comment type="caution">
    <text evidence="2">The sequence shown here is derived from an EMBL/GenBank/DDBJ whole genome shotgun (WGS) entry which is preliminary data.</text>
</comment>
<sequence>MSPLDTRARAQLHTVALQLGLLTFVVQLVGVVAVGSKHGPSSVMVHLVAGLLVSTGLIVFGLHASSKSGRKRPRDQRLG</sequence>
<proteinExistence type="predicted"/>